<dbReference type="AlphaFoldDB" id="A0A1T4Z069"/>
<dbReference type="PANTHER" id="PTHR32063">
    <property type="match status" value="1"/>
</dbReference>
<keyword evidence="1" id="KW-0472">Membrane</keyword>
<organism evidence="2 3">
    <name type="scientific">Prosthecobacter debontii</name>
    <dbReference type="NCBI Taxonomy" id="48467"/>
    <lineage>
        <taxon>Bacteria</taxon>
        <taxon>Pseudomonadati</taxon>
        <taxon>Verrucomicrobiota</taxon>
        <taxon>Verrucomicrobiia</taxon>
        <taxon>Verrucomicrobiales</taxon>
        <taxon>Verrucomicrobiaceae</taxon>
        <taxon>Prosthecobacter</taxon>
    </lineage>
</organism>
<evidence type="ECO:0000313" key="3">
    <source>
        <dbReference type="Proteomes" id="UP000190774"/>
    </source>
</evidence>
<dbReference type="Pfam" id="PF00873">
    <property type="entry name" value="ACR_tran"/>
    <property type="match status" value="1"/>
</dbReference>
<keyword evidence="3" id="KW-1185">Reference proteome</keyword>
<feature type="transmembrane region" description="Helical" evidence="1">
    <location>
        <begin position="899"/>
        <end position="918"/>
    </location>
</feature>
<evidence type="ECO:0000313" key="2">
    <source>
        <dbReference type="EMBL" id="SKB06905.1"/>
    </source>
</evidence>
<feature type="transmembrane region" description="Helical" evidence="1">
    <location>
        <begin position="973"/>
        <end position="990"/>
    </location>
</feature>
<protein>
    <submittedName>
        <fullName evidence="2">Multidrug efflux pump subunit AcrB</fullName>
    </submittedName>
</protein>
<dbReference type="PRINTS" id="PR00702">
    <property type="entry name" value="ACRIFLAVINRP"/>
</dbReference>
<dbReference type="EMBL" id="FUYE01000021">
    <property type="protein sequence ID" value="SKB06905.1"/>
    <property type="molecule type" value="Genomic_DNA"/>
</dbReference>
<dbReference type="InterPro" id="IPR027463">
    <property type="entry name" value="AcrB_DN_DC_subdom"/>
</dbReference>
<feature type="transmembrane region" description="Helical" evidence="1">
    <location>
        <begin position="875"/>
        <end position="892"/>
    </location>
</feature>
<dbReference type="Gene3D" id="1.20.1640.10">
    <property type="entry name" value="Multidrug efflux transporter AcrB transmembrane domain"/>
    <property type="match status" value="2"/>
</dbReference>
<feature type="transmembrane region" description="Helical" evidence="1">
    <location>
        <begin position="1031"/>
        <end position="1054"/>
    </location>
</feature>
<keyword evidence="1" id="KW-0812">Transmembrane</keyword>
<dbReference type="OrthoDB" id="9806532at2"/>
<gene>
    <name evidence="2" type="ORF">SAMN02745166_04586</name>
</gene>
<dbReference type="Gene3D" id="3.30.70.1320">
    <property type="entry name" value="Multidrug efflux transporter AcrB pore domain like"/>
    <property type="match status" value="1"/>
</dbReference>
<dbReference type="InterPro" id="IPR001036">
    <property type="entry name" value="Acrflvin-R"/>
</dbReference>
<dbReference type="STRING" id="48467.SAMN02745166_04586"/>
<dbReference type="RefSeq" id="WP_139373435.1">
    <property type="nucleotide sequence ID" value="NZ_FUYE01000021.1"/>
</dbReference>
<sequence length="1083" mass="119161">MISWFARNHVAANLLMFAAMLGGVWTLMSDRVPLEVFPDRPSRMISITVPYPASDPEEVEEGIVLKIEESIQQVGSIKHINSTASSSGGTVIVEVEDGKDPREVLDDIKIRVDAIPNMPELAEKPTIQLDDNFHEVITVAIAADMAEADLRRLGEQIRDEISALPGITHVGIAGVRPYEIGIEIPEAKLRKYGLNLERVSEAIRNSALDLPAGVVQTEAGDVSIRTKGRAYTGQDYANVVVLTREDGTKVTLGEIALIQDGFNENPLLARLNGKRCVVVNVMREGGQNAIRIAESVKTYIEESRKRLPDGVQIEFWSDRSKIVKGRINLLLQNAQSSLILVFLCVGLFLRLDAVFWVAVGMVASFLGAIALMPYFDVAINLSSLFGFILVLGIVVDDAIVISEHVDTLRQRGLSPLDAAIQGTKEMAVPITFGVLTTVIAFLPMAMGSSDFLMMFKPIAIVFILVMLIALVETKIILPSHLSHPVPGLSGASDILGPLHRWSERMLRKFVDLFYRPALRWCVHHRYTALAAFFGGLIVLCGFFFSGRILWIFFPRVQSERIEARLTMLDGTPFEVTDAHIMRIYEIAEQMRKDYVGPDGKPVIRAIIATTGTTRLSSSNSSGSTGSSHLGEVNIETYGPEERSLKVNTVDMASDWRARIGNIVGAEELNFRAEIIRSGDPIDIQLSGTDPEELLDISDKIKAHLSTYSGVFDVTDSLDSGRNEIQLRLKPEAQSFGVTVSDLARQVRQAFYGNEVQRIQRGRNEVKVMLRYPKQDRKNLATLETMRVRTASGLEIPFSRVAEAKVGKSFTSIKRVDRRRAINITADVNKATTDPAKVRADAEVFVKDLLASHPHIQWSFEGEARAQREGASEGKWALAIILLGMYAMMAIPFKSYTQPFIVLLVVPFGIVGAVLGHLFHSMPLSSMSVCGMLAVTGVIVNDTLVLVDRINQLREETGDLKYAVQEGGRSRFRAIFLTQITTFVGLMPLMFEFGSLIENSPPVISHILEAIFGDNRAAQATSAQFLTPVSVAMGYGSLFATVITLFLVPLCYLAVDDLGKILNRILGRKPQPEAVLMSGAAVSN</sequence>
<feature type="transmembrane region" description="Helical" evidence="1">
    <location>
        <begin position="451"/>
        <end position="471"/>
    </location>
</feature>
<dbReference type="Gene3D" id="3.30.70.1430">
    <property type="entry name" value="Multidrug efflux transporter AcrB pore domain"/>
    <property type="match status" value="2"/>
</dbReference>
<feature type="transmembrane region" description="Helical" evidence="1">
    <location>
        <begin position="528"/>
        <end position="553"/>
    </location>
</feature>
<feature type="transmembrane region" description="Helical" evidence="1">
    <location>
        <begin position="381"/>
        <end position="405"/>
    </location>
</feature>
<feature type="transmembrane region" description="Helical" evidence="1">
    <location>
        <begin position="354"/>
        <end position="375"/>
    </location>
</feature>
<proteinExistence type="predicted"/>
<feature type="transmembrane region" description="Helical" evidence="1">
    <location>
        <begin position="329"/>
        <end position="349"/>
    </location>
</feature>
<evidence type="ECO:0000256" key="1">
    <source>
        <dbReference type="SAM" id="Phobius"/>
    </source>
</evidence>
<keyword evidence="1" id="KW-1133">Transmembrane helix</keyword>
<dbReference type="SUPFAM" id="SSF82866">
    <property type="entry name" value="Multidrug efflux transporter AcrB transmembrane domain"/>
    <property type="match status" value="2"/>
</dbReference>
<dbReference type="SUPFAM" id="SSF82693">
    <property type="entry name" value="Multidrug efflux transporter AcrB pore domain, PN1, PN2, PC1 and PC2 subdomains"/>
    <property type="match status" value="2"/>
</dbReference>
<dbReference type="GO" id="GO:0042910">
    <property type="term" value="F:xenobiotic transmembrane transporter activity"/>
    <property type="evidence" value="ECO:0007669"/>
    <property type="project" value="TreeGrafter"/>
</dbReference>
<dbReference type="Proteomes" id="UP000190774">
    <property type="component" value="Unassembled WGS sequence"/>
</dbReference>
<feature type="transmembrane region" description="Helical" evidence="1">
    <location>
        <begin position="924"/>
        <end position="946"/>
    </location>
</feature>
<dbReference type="GO" id="GO:0005886">
    <property type="term" value="C:plasma membrane"/>
    <property type="evidence" value="ECO:0007669"/>
    <property type="project" value="TreeGrafter"/>
</dbReference>
<name>A0A1T4Z069_9BACT</name>
<accession>A0A1T4Z069</accession>
<dbReference type="Gene3D" id="3.30.70.1440">
    <property type="entry name" value="Multidrug efflux transporter AcrB pore domain"/>
    <property type="match status" value="1"/>
</dbReference>
<dbReference type="Gene3D" id="3.30.2090.10">
    <property type="entry name" value="Multidrug efflux transporter AcrB TolC docking domain, DN and DC subdomains"/>
    <property type="match status" value="2"/>
</dbReference>
<feature type="transmembrane region" description="Helical" evidence="1">
    <location>
        <begin position="426"/>
        <end position="445"/>
    </location>
</feature>
<dbReference type="PANTHER" id="PTHR32063:SF33">
    <property type="entry name" value="RND SUPERFAMILY EFFLUX PUMP PERMEASE COMPONENT"/>
    <property type="match status" value="1"/>
</dbReference>
<dbReference type="SUPFAM" id="SSF82714">
    <property type="entry name" value="Multidrug efflux transporter AcrB TolC docking domain, DN and DC subdomains"/>
    <property type="match status" value="2"/>
</dbReference>
<reference evidence="3" key="1">
    <citation type="submission" date="2017-02" db="EMBL/GenBank/DDBJ databases">
        <authorList>
            <person name="Varghese N."/>
            <person name="Submissions S."/>
        </authorList>
    </citation>
    <scope>NUCLEOTIDE SEQUENCE [LARGE SCALE GENOMIC DNA]</scope>
    <source>
        <strain evidence="3">ATCC 700200</strain>
    </source>
</reference>